<feature type="compositionally biased region" description="Low complexity" evidence="1">
    <location>
        <begin position="93"/>
        <end position="104"/>
    </location>
</feature>
<dbReference type="AlphaFoldDB" id="A0A2S2DJK5"/>
<organism evidence="2 3">
    <name type="scientific">Massilia oculi</name>
    <dbReference type="NCBI Taxonomy" id="945844"/>
    <lineage>
        <taxon>Bacteria</taxon>
        <taxon>Pseudomonadati</taxon>
        <taxon>Pseudomonadota</taxon>
        <taxon>Betaproteobacteria</taxon>
        <taxon>Burkholderiales</taxon>
        <taxon>Oxalobacteraceae</taxon>
        <taxon>Telluria group</taxon>
        <taxon>Massilia</taxon>
    </lineage>
</organism>
<proteinExistence type="predicted"/>
<dbReference type="EMBL" id="CP029343">
    <property type="protein sequence ID" value="AWL05563.1"/>
    <property type="molecule type" value="Genomic_DNA"/>
</dbReference>
<keyword evidence="3" id="KW-1185">Reference proteome</keyword>
<evidence type="ECO:0000313" key="2">
    <source>
        <dbReference type="EMBL" id="AWL05563.1"/>
    </source>
</evidence>
<sequence>MIDSIGGASAAQAASAPPPKKNDEAAPGPATTVPSPDAQATPPAPTQSVESAAAARLGDELNAQADATRVQRAVDASPVSAAASSEDSDAVEETGSAQAAAAPAGGAGGAGSAAVSSATTDTDYIAEADTNSDKTVSDEERAAYEARLREQNEKQAGVRAAYGQIEAATPALDITA</sequence>
<accession>A0A2S2DJK5</accession>
<feature type="compositionally biased region" description="Low complexity" evidence="1">
    <location>
        <begin position="73"/>
        <end position="85"/>
    </location>
</feature>
<reference evidence="2 3" key="1">
    <citation type="submission" date="2018-05" db="EMBL/GenBank/DDBJ databases">
        <title>Complete genome sequence of Massilia oculi sp. nov. CCUG 43427T (=DSM 26321T), the type strain of M. oculi, and comparison with genome sequences of other Massilia strains.</title>
        <authorList>
            <person name="Zhu B."/>
        </authorList>
    </citation>
    <scope>NUCLEOTIDE SEQUENCE [LARGE SCALE GENOMIC DNA]</scope>
    <source>
        <strain evidence="2 3">CCUG 43427</strain>
    </source>
</reference>
<name>A0A2S2DJK5_9BURK</name>
<dbReference type="KEGG" id="mtim:DIR46_14710"/>
<evidence type="ECO:0000313" key="3">
    <source>
        <dbReference type="Proteomes" id="UP000245820"/>
    </source>
</evidence>
<gene>
    <name evidence="2" type="ORF">DIR46_14710</name>
</gene>
<evidence type="ECO:0000256" key="1">
    <source>
        <dbReference type="SAM" id="MobiDB-lite"/>
    </source>
</evidence>
<dbReference type="Proteomes" id="UP000245820">
    <property type="component" value="Chromosome"/>
</dbReference>
<dbReference type="RefSeq" id="WP_109345898.1">
    <property type="nucleotide sequence ID" value="NZ_CP029343.1"/>
</dbReference>
<feature type="region of interest" description="Disordered" evidence="1">
    <location>
        <begin position="1"/>
        <end position="118"/>
    </location>
</feature>
<protein>
    <submittedName>
        <fullName evidence="2">Uncharacterized protein</fullName>
    </submittedName>
</protein>